<evidence type="ECO:0000313" key="2">
    <source>
        <dbReference type="Proteomes" id="UP001055879"/>
    </source>
</evidence>
<evidence type="ECO:0000313" key="1">
    <source>
        <dbReference type="EMBL" id="KAI3729431.1"/>
    </source>
</evidence>
<comment type="caution">
    <text evidence="1">The sequence shown here is derived from an EMBL/GenBank/DDBJ whole genome shotgun (WGS) entry which is preliminary data.</text>
</comment>
<keyword evidence="2" id="KW-1185">Reference proteome</keyword>
<accession>A0ACB9C594</accession>
<reference evidence="1 2" key="2">
    <citation type="journal article" date="2022" name="Mol. Ecol. Resour.">
        <title>The genomes of chicory, endive, great burdock and yacon provide insights into Asteraceae paleo-polyploidization history and plant inulin production.</title>
        <authorList>
            <person name="Fan W."/>
            <person name="Wang S."/>
            <person name="Wang H."/>
            <person name="Wang A."/>
            <person name="Jiang F."/>
            <person name="Liu H."/>
            <person name="Zhao H."/>
            <person name="Xu D."/>
            <person name="Zhang Y."/>
        </authorList>
    </citation>
    <scope>NUCLEOTIDE SEQUENCE [LARGE SCALE GENOMIC DNA]</scope>
    <source>
        <strain evidence="2">cv. Niubang</strain>
    </source>
</reference>
<protein>
    <submittedName>
        <fullName evidence="1">Uncharacterized protein</fullName>
    </submittedName>
</protein>
<gene>
    <name evidence="1" type="ORF">L6452_18089</name>
</gene>
<reference evidence="2" key="1">
    <citation type="journal article" date="2022" name="Mol. Ecol. Resour.">
        <title>The genomes of chicory, endive, great burdock and yacon provide insights into Asteraceae palaeo-polyploidization history and plant inulin production.</title>
        <authorList>
            <person name="Fan W."/>
            <person name="Wang S."/>
            <person name="Wang H."/>
            <person name="Wang A."/>
            <person name="Jiang F."/>
            <person name="Liu H."/>
            <person name="Zhao H."/>
            <person name="Xu D."/>
            <person name="Zhang Y."/>
        </authorList>
    </citation>
    <scope>NUCLEOTIDE SEQUENCE [LARGE SCALE GENOMIC DNA]</scope>
    <source>
        <strain evidence="2">cv. Niubang</strain>
    </source>
</reference>
<dbReference type="EMBL" id="CM042051">
    <property type="protein sequence ID" value="KAI3729431.1"/>
    <property type="molecule type" value="Genomic_DNA"/>
</dbReference>
<organism evidence="1 2">
    <name type="scientific">Arctium lappa</name>
    <name type="common">Greater burdock</name>
    <name type="synonym">Lappa major</name>
    <dbReference type="NCBI Taxonomy" id="4217"/>
    <lineage>
        <taxon>Eukaryota</taxon>
        <taxon>Viridiplantae</taxon>
        <taxon>Streptophyta</taxon>
        <taxon>Embryophyta</taxon>
        <taxon>Tracheophyta</taxon>
        <taxon>Spermatophyta</taxon>
        <taxon>Magnoliopsida</taxon>
        <taxon>eudicotyledons</taxon>
        <taxon>Gunneridae</taxon>
        <taxon>Pentapetalae</taxon>
        <taxon>asterids</taxon>
        <taxon>campanulids</taxon>
        <taxon>Asterales</taxon>
        <taxon>Asteraceae</taxon>
        <taxon>Carduoideae</taxon>
        <taxon>Cardueae</taxon>
        <taxon>Arctiinae</taxon>
        <taxon>Arctium</taxon>
    </lineage>
</organism>
<dbReference type="Proteomes" id="UP001055879">
    <property type="component" value="Linkage Group LG05"/>
</dbReference>
<name>A0ACB9C594_ARCLA</name>
<proteinExistence type="predicted"/>
<sequence length="327" mass="36156">MQKGDDHEQQHSHTSEETSECSPTNLWFNGAPYTSINTSNDGPNYTDIVKVLSQVELPSPSPVLGTSCTLTMEGQPSGTKKVDEIEGNGEPEGEQLKDEHEISQEPGTQPHPQRDQASILDDAIKHIKYLQMQVQLNHQMMQCMGAGAMSQGVYMPPFQGPSLPAYFTMRPMIGVDYNMGQYGSYFTSGFPIFPPFQTGFNPLVPLVEVDEGSRRLLPMQFPSQTYEMYSTTLSLNTIIDPTIGSQVGSEISSQSSHHMPVTSQPVDDLHATKVAPKAPDLFPVSIILFVWLNLAHSSPNRRLITCPKKALEDGISHRMISRMGTWS</sequence>